<dbReference type="GO" id="GO:0003852">
    <property type="term" value="F:2-isopropylmalate synthase activity"/>
    <property type="evidence" value="ECO:0007669"/>
    <property type="project" value="InterPro"/>
</dbReference>
<dbReference type="EMBL" id="FUFA01000006">
    <property type="protein sequence ID" value="SPM37767.1"/>
    <property type="molecule type" value="Genomic_DNA"/>
</dbReference>
<feature type="non-terminal residue" evidence="3">
    <location>
        <position position="1"/>
    </location>
</feature>
<keyword evidence="1" id="KW-0808">Transferase</keyword>
<keyword evidence="4" id="KW-1185">Reference proteome</keyword>
<evidence type="ECO:0000313" key="3">
    <source>
        <dbReference type="EMBL" id="SPM37767.1"/>
    </source>
</evidence>
<accession>A0A2U3P217</accession>
<organism evidence="3 4">
    <name type="scientific">Mycobacterium rhizamassiliense</name>
    <dbReference type="NCBI Taxonomy" id="1841860"/>
    <lineage>
        <taxon>Bacteria</taxon>
        <taxon>Bacillati</taxon>
        <taxon>Actinomycetota</taxon>
        <taxon>Actinomycetes</taxon>
        <taxon>Mycobacteriales</taxon>
        <taxon>Mycobacteriaceae</taxon>
        <taxon>Mycobacterium</taxon>
    </lineage>
</organism>
<dbReference type="AlphaFoldDB" id="A0A2U3P217"/>
<feature type="domain" description="2-isopropylmalate synthase LeuA allosteric (dimerisation)" evidence="2">
    <location>
        <begin position="46"/>
        <end position="174"/>
    </location>
</feature>
<dbReference type="SMART" id="SM00917">
    <property type="entry name" value="LeuA_dimer"/>
    <property type="match status" value="1"/>
</dbReference>
<dbReference type="InterPro" id="IPR036230">
    <property type="entry name" value="LeuA_allosteric_dom_sf"/>
</dbReference>
<dbReference type="Gene3D" id="3.30.160.270">
    <property type="match status" value="1"/>
</dbReference>
<dbReference type="STRING" id="1841860.GCA_900157375_05619"/>
<evidence type="ECO:0000259" key="2">
    <source>
        <dbReference type="SMART" id="SM00917"/>
    </source>
</evidence>
<reference evidence="3 4" key="1">
    <citation type="submission" date="2017-01" db="EMBL/GenBank/DDBJ databases">
        <authorList>
            <consortium name="Urmite Genomes"/>
        </authorList>
    </citation>
    <scope>NUCLEOTIDE SEQUENCE [LARGE SCALE GENOMIC DNA]</scope>
    <source>
        <strain evidence="3 4">AB57</strain>
    </source>
</reference>
<protein>
    <submittedName>
        <fullName evidence="3">Homocitrate synthase</fullName>
    </submittedName>
</protein>
<proteinExistence type="predicted"/>
<dbReference type="Proteomes" id="UP000240988">
    <property type="component" value="Unassembled WGS sequence"/>
</dbReference>
<gene>
    <name evidence="3" type="ORF">MRAB57_5616</name>
</gene>
<name>A0A2U3P217_9MYCO</name>
<sequence>VPQTQTLSNSTTAPTPTPARSCAANAWFGEHFGADLPRGLREQADAMSWESFVATYGPSAGPLRLGHWQCTDPEQSSARLGPQARNFRAMIAIGDNLCTATAAASGPIAALTTMLHERGITIETVKFHQMRSSDATATFICGSDGLRAEWAMGCAADPTQSALRALIACANRLGGEQATA</sequence>
<evidence type="ECO:0000313" key="4">
    <source>
        <dbReference type="Proteomes" id="UP000240988"/>
    </source>
</evidence>
<dbReference type="SUPFAM" id="SSF110921">
    <property type="entry name" value="2-isopropylmalate synthase LeuA, allosteric (dimerisation) domain"/>
    <property type="match status" value="1"/>
</dbReference>
<dbReference type="GO" id="GO:0009098">
    <property type="term" value="P:L-leucine biosynthetic process"/>
    <property type="evidence" value="ECO:0007669"/>
    <property type="project" value="InterPro"/>
</dbReference>
<dbReference type="InterPro" id="IPR013709">
    <property type="entry name" value="2-isopropylmalate_synth_dimer"/>
</dbReference>
<evidence type="ECO:0000256" key="1">
    <source>
        <dbReference type="ARBA" id="ARBA00022679"/>
    </source>
</evidence>